<dbReference type="AlphaFoldDB" id="A0A553MUK7"/>
<dbReference type="CDD" id="cd01450">
    <property type="entry name" value="vWFA_subfamily_ECM"/>
    <property type="match status" value="1"/>
</dbReference>
<dbReference type="CDD" id="cd22628">
    <property type="entry name" value="Kunitz_collagen_alpha1_XXVIII"/>
    <property type="match status" value="1"/>
</dbReference>
<feature type="domain" description="VWFA" evidence="12">
    <location>
        <begin position="864"/>
        <end position="1047"/>
    </location>
</feature>
<evidence type="ECO:0000256" key="2">
    <source>
        <dbReference type="ARBA" id="ARBA00022530"/>
    </source>
</evidence>
<keyword evidence="2" id="KW-0272">Extracellular matrix</keyword>
<gene>
    <name evidence="15" type="ORF">DNTS_013950</name>
</gene>
<evidence type="ECO:0000256" key="5">
    <source>
        <dbReference type="ARBA" id="ARBA00022889"/>
    </source>
</evidence>
<dbReference type="PROSITE" id="PS50279">
    <property type="entry name" value="BPTI_KUNITZ_2"/>
    <property type="match status" value="1"/>
</dbReference>
<dbReference type="PROSITE" id="PS00280">
    <property type="entry name" value="BPTI_KUNITZ_1"/>
    <property type="match status" value="1"/>
</dbReference>
<dbReference type="GO" id="GO:0005581">
    <property type="term" value="C:collagen trimer"/>
    <property type="evidence" value="ECO:0007669"/>
    <property type="project" value="UniProtKB-KW"/>
</dbReference>
<dbReference type="Gene3D" id="3.40.850.10">
    <property type="entry name" value="Kinesin motor domain"/>
    <property type="match status" value="1"/>
</dbReference>
<dbReference type="PROSITE" id="PS51456">
    <property type="entry name" value="MYOSIN_MOTOR"/>
    <property type="match status" value="1"/>
</dbReference>
<feature type="domain" description="Myosin motor" evidence="14">
    <location>
        <begin position="344"/>
        <end position="402"/>
    </location>
</feature>
<comment type="caution">
    <text evidence="10">Lacks conserved residue(s) required for the propagation of feature annotation.</text>
</comment>
<dbReference type="InterPro" id="IPR002035">
    <property type="entry name" value="VWF_A"/>
</dbReference>
<feature type="binding site" evidence="10">
    <location>
        <begin position="387"/>
        <end position="394"/>
    </location>
    <ligand>
        <name>ATP</name>
        <dbReference type="ChEBI" id="CHEBI:30616"/>
    </ligand>
</feature>
<evidence type="ECO:0000256" key="9">
    <source>
        <dbReference type="ARBA" id="ARBA00023175"/>
    </source>
</evidence>
<evidence type="ECO:0000256" key="7">
    <source>
        <dbReference type="ARBA" id="ARBA00023123"/>
    </source>
</evidence>
<feature type="region of interest" description="Disordered" evidence="11">
    <location>
        <begin position="680"/>
        <end position="854"/>
    </location>
</feature>
<feature type="domain" description="BPTI/Kunitz inhibitor" evidence="13">
    <location>
        <begin position="1098"/>
        <end position="1148"/>
    </location>
</feature>
<dbReference type="InterPro" id="IPR008160">
    <property type="entry name" value="Collagen"/>
</dbReference>
<keyword evidence="2" id="KW-0964">Secreted</keyword>
<evidence type="ECO:0000313" key="15">
    <source>
        <dbReference type="EMBL" id="TRY56859.1"/>
    </source>
</evidence>
<dbReference type="SUPFAM" id="SSF52540">
    <property type="entry name" value="P-loop containing nucleoside triphosphate hydrolases"/>
    <property type="match status" value="1"/>
</dbReference>
<dbReference type="Pfam" id="PF00063">
    <property type="entry name" value="Myosin_head"/>
    <property type="match status" value="1"/>
</dbReference>
<evidence type="ECO:0000256" key="10">
    <source>
        <dbReference type="PROSITE-ProRule" id="PRU00782"/>
    </source>
</evidence>
<evidence type="ECO:0008006" key="17">
    <source>
        <dbReference type="Google" id="ProtNLM"/>
    </source>
</evidence>
<protein>
    <recommendedName>
        <fullName evidence="17">Collagen alpha-1(XXVIII) chain</fullName>
    </recommendedName>
</protein>
<dbReference type="InterPro" id="IPR036465">
    <property type="entry name" value="vWFA_dom_sf"/>
</dbReference>
<evidence type="ECO:0000313" key="16">
    <source>
        <dbReference type="Proteomes" id="UP000316079"/>
    </source>
</evidence>
<dbReference type="GO" id="GO:0005524">
    <property type="term" value="F:ATP binding"/>
    <property type="evidence" value="ECO:0007669"/>
    <property type="project" value="UniProtKB-UniRule"/>
</dbReference>
<dbReference type="OrthoDB" id="687730at2759"/>
<keyword evidence="5" id="KW-0130">Cell adhesion</keyword>
<feature type="region of interest" description="Disordered" evidence="11">
    <location>
        <begin position="514"/>
        <end position="597"/>
    </location>
</feature>
<dbReference type="PROSITE" id="PS50234">
    <property type="entry name" value="VWFA"/>
    <property type="match status" value="2"/>
</dbReference>
<sequence length="1151" mass="124624">MRTAPKRNDKDDVGYYYPVKPSVMKECIFRGLCLSLWLLVPETTCQKRRGNNLSTGKQHTELGCSLDIAFILDSSESAESFLFDRQKAFVRSFSSRLAEIRVPDGTLRTRLALIYYSSSVKIHQNFTDWQDLNGFQTKLEDAAYIGQGTYSAYAISNSTQLFTRESSEQSVRVAMLLTDGFDHPHDPDIMEAVADAKKHRIKIITIGLSIRAKDVNSERLRMVASSPGQSFFHTLADPSLEQRLLQQLVRPAQTQTSTSLLIACVSEVSEDHQELLVKQENKVMEEHQVQRDQGGQQELRDVLESMVWREELVSEVKREIKAIVEHQARKEGGVGPQGLRGVRGEKSIKSYQGRSLGTLPPHVYAIADKAYRDMKVLKMSQSIIVSGESGAGKTENTKFVLRVLKDLEEKRAMKVNQEPKVTVGQWVHLVLQEILEWVFLVQRAVEEIKEHLVLLVLMSSACPDYPVLQVLQALKGTQELQDRGFEGQRANRGLLDHRDQQDYLAEGFQEKKCPVGHPGQRGIPSVGLTGPKGEQGLPGNTGAPGERGAGEPGSKGEPGLQGLAGVPGFTGEDGTMGEKGVKGLLGASGPDGPPGRGLPGEKACLNVELHFSLTNWENLNQEAIEEKGAPGASQDEWDLLEQWGERWHIKSRREWFPCGGYYSLRIFSNRAFLLKQGRTGSVGSPGVPGRSRSGIPGAKGDLGPVGPQGLVGEPGIGLDGPKGEMGLPGPLGSPGTKGDGHPGPPGPTGLPGLIGENGPEGIGLPGPKGDRGPPGSPGPAGVPGLGQLGPKGASGLRGPVGLPGLPGEGIQGPKGVPGYQGSQGPRGSPGEGLLGQKGDRGSQGAQGPKGDNGCSRICRVTPLELLFVIDSSESVGPENFKILKPFINGLIDGISVGPNLTRVGIILYSHVNLVITSIRENLTPKQLKAAVDSMPYLGEGTYTGSAVRTANEIFSFSRPGVEKVAVVITDGQTDHRDLVKLEEAVRDAHSANISTFVIGMVNTSELVDDECKQAMKSMASSPSEGHLFYIEDLTELPEVEKKLLDKLCENIVGSILSFDARADISTLLPSLPRENLNITDLNKSLLTNQEEHTREERCLQPLDSGPCREYVVKWYFDPMANSCAQFWFGGCHGNRNQFDSEETCIESCVKM</sequence>
<dbReference type="InterPro" id="IPR020901">
    <property type="entry name" value="Prtase_inh_Kunz-CS"/>
</dbReference>
<dbReference type="InterPro" id="IPR027417">
    <property type="entry name" value="P-loop_NTPase"/>
</dbReference>
<dbReference type="InterPro" id="IPR036961">
    <property type="entry name" value="Kinesin_motor_dom_sf"/>
</dbReference>
<accession>A0A553MUK7</accession>
<dbReference type="SMART" id="SM00327">
    <property type="entry name" value="VWA"/>
    <property type="match status" value="2"/>
</dbReference>
<reference evidence="15 16" key="1">
    <citation type="journal article" date="2019" name="Sci. Data">
        <title>Hybrid genome assembly and annotation of Danionella translucida.</title>
        <authorList>
            <person name="Kadobianskyi M."/>
            <person name="Schulze L."/>
            <person name="Schuelke M."/>
            <person name="Judkewitz B."/>
        </authorList>
    </citation>
    <scope>NUCLEOTIDE SEQUENCE [LARGE SCALE GENOMIC DNA]</scope>
    <source>
        <strain evidence="15 16">Bolton</strain>
    </source>
</reference>
<organism evidence="15 16">
    <name type="scientific">Danionella cerebrum</name>
    <dbReference type="NCBI Taxonomy" id="2873325"/>
    <lineage>
        <taxon>Eukaryota</taxon>
        <taxon>Metazoa</taxon>
        <taxon>Chordata</taxon>
        <taxon>Craniata</taxon>
        <taxon>Vertebrata</taxon>
        <taxon>Euteleostomi</taxon>
        <taxon>Actinopterygii</taxon>
        <taxon>Neopterygii</taxon>
        <taxon>Teleostei</taxon>
        <taxon>Ostariophysi</taxon>
        <taxon>Cypriniformes</taxon>
        <taxon>Danionidae</taxon>
        <taxon>Danioninae</taxon>
        <taxon>Danionella</taxon>
    </lineage>
</organism>
<keyword evidence="3 10" id="KW-0547">Nucleotide-binding</keyword>
<dbReference type="SMART" id="SM00242">
    <property type="entry name" value="MYSc"/>
    <property type="match status" value="1"/>
</dbReference>
<comment type="caution">
    <text evidence="15">The sequence shown here is derived from an EMBL/GenBank/DDBJ whole genome shotgun (WGS) entry which is preliminary data.</text>
</comment>
<feature type="domain" description="VWFA" evidence="12">
    <location>
        <begin position="67"/>
        <end position="252"/>
    </location>
</feature>
<dbReference type="GO" id="GO:0003779">
    <property type="term" value="F:actin binding"/>
    <property type="evidence" value="ECO:0007669"/>
    <property type="project" value="UniProtKB-KW"/>
</dbReference>
<dbReference type="Gene3D" id="3.40.50.410">
    <property type="entry name" value="von Willebrand factor, type A domain"/>
    <property type="match status" value="2"/>
</dbReference>
<dbReference type="GO" id="GO:0016459">
    <property type="term" value="C:myosin complex"/>
    <property type="evidence" value="ECO:0007669"/>
    <property type="project" value="UniProtKB-KW"/>
</dbReference>
<keyword evidence="6" id="KW-0176">Collagen</keyword>
<dbReference type="SMART" id="SM00131">
    <property type="entry name" value="KU"/>
    <property type="match status" value="1"/>
</dbReference>
<dbReference type="SUPFAM" id="SSF57362">
    <property type="entry name" value="BPTI-like"/>
    <property type="match status" value="1"/>
</dbReference>
<dbReference type="EMBL" id="SRMA01027257">
    <property type="protein sequence ID" value="TRY56859.1"/>
    <property type="molecule type" value="Genomic_DNA"/>
</dbReference>
<dbReference type="Pfam" id="PF00092">
    <property type="entry name" value="VWA"/>
    <property type="match status" value="2"/>
</dbReference>
<dbReference type="Pfam" id="PF01391">
    <property type="entry name" value="Collagen"/>
    <property type="match status" value="1"/>
</dbReference>
<dbReference type="SUPFAM" id="SSF53300">
    <property type="entry name" value="vWA-like"/>
    <property type="match status" value="2"/>
</dbReference>
<keyword evidence="9 10" id="KW-0505">Motor protein</keyword>
<dbReference type="GO" id="GO:0003774">
    <property type="term" value="F:cytoskeletal motor activity"/>
    <property type="evidence" value="ECO:0007669"/>
    <property type="project" value="UniProtKB-UniRule"/>
</dbReference>
<feature type="compositionally biased region" description="Low complexity" evidence="11">
    <location>
        <begin position="680"/>
        <end position="696"/>
    </location>
</feature>
<dbReference type="PANTHER" id="PTHR24020:SF18">
    <property type="entry name" value="COLLAGEN ALPHA-1(VI) CHAIN"/>
    <property type="match status" value="1"/>
</dbReference>
<dbReference type="PANTHER" id="PTHR24020">
    <property type="entry name" value="COLLAGEN ALPHA"/>
    <property type="match status" value="1"/>
</dbReference>
<dbReference type="Proteomes" id="UP000316079">
    <property type="component" value="Unassembled WGS sequence"/>
</dbReference>
<evidence type="ECO:0000256" key="11">
    <source>
        <dbReference type="SAM" id="MobiDB-lite"/>
    </source>
</evidence>
<keyword evidence="7 10" id="KW-0518">Myosin</keyword>
<evidence type="ECO:0000259" key="14">
    <source>
        <dbReference type="PROSITE" id="PS51456"/>
    </source>
</evidence>
<keyword evidence="16" id="KW-1185">Reference proteome</keyword>
<evidence type="ECO:0000256" key="3">
    <source>
        <dbReference type="ARBA" id="ARBA00022741"/>
    </source>
</evidence>
<dbReference type="Pfam" id="PF00014">
    <property type="entry name" value="Kunitz_BPTI"/>
    <property type="match status" value="1"/>
</dbReference>
<dbReference type="GO" id="GO:0007155">
    <property type="term" value="P:cell adhesion"/>
    <property type="evidence" value="ECO:0007669"/>
    <property type="project" value="UniProtKB-KW"/>
</dbReference>
<comment type="similarity">
    <text evidence="10">Belongs to the TRAFAC class myosin-kinesin ATPase superfamily. Myosin family.</text>
</comment>
<dbReference type="GO" id="GO:0048731">
    <property type="term" value="P:system development"/>
    <property type="evidence" value="ECO:0007669"/>
    <property type="project" value="UniProtKB-ARBA"/>
</dbReference>
<dbReference type="InterPro" id="IPR036880">
    <property type="entry name" value="Kunitz_BPTI_sf"/>
</dbReference>
<evidence type="ECO:0000256" key="4">
    <source>
        <dbReference type="ARBA" id="ARBA00022840"/>
    </source>
</evidence>
<keyword evidence="10" id="KW-0009">Actin-binding</keyword>
<dbReference type="STRING" id="623744.A0A553MUK7"/>
<evidence type="ECO:0000256" key="8">
    <source>
        <dbReference type="ARBA" id="ARBA00023157"/>
    </source>
</evidence>
<evidence type="ECO:0000259" key="12">
    <source>
        <dbReference type="PROSITE" id="PS50234"/>
    </source>
</evidence>
<dbReference type="PRINTS" id="PR00759">
    <property type="entry name" value="BASICPTASE"/>
</dbReference>
<dbReference type="InterPro" id="IPR050525">
    <property type="entry name" value="ECM_Assembly_Org"/>
</dbReference>
<dbReference type="InterPro" id="IPR001609">
    <property type="entry name" value="Myosin_head_motor_dom-like"/>
</dbReference>
<dbReference type="GO" id="GO:0004867">
    <property type="term" value="F:serine-type endopeptidase inhibitor activity"/>
    <property type="evidence" value="ECO:0007669"/>
    <property type="project" value="InterPro"/>
</dbReference>
<keyword evidence="4 10" id="KW-0067">ATP-binding</keyword>
<dbReference type="Gene3D" id="4.10.410.10">
    <property type="entry name" value="Pancreatic trypsin inhibitor Kunitz domain"/>
    <property type="match status" value="1"/>
</dbReference>
<evidence type="ECO:0000259" key="13">
    <source>
        <dbReference type="PROSITE" id="PS50279"/>
    </source>
</evidence>
<keyword evidence="8" id="KW-1015">Disulfide bond</keyword>
<name>A0A553MUK7_9TELE</name>
<evidence type="ECO:0000256" key="6">
    <source>
        <dbReference type="ARBA" id="ARBA00023119"/>
    </source>
</evidence>
<dbReference type="PRINTS" id="PR00453">
    <property type="entry name" value="VWFADOMAIN"/>
</dbReference>
<evidence type="ECO:0000256" key="1">
    <source>
        <dbReference type="ARBA" id="ARBA00004498"/>
    </source>
</evidence>
<dbReference type="InterPro" id="IPR002223">
    <property type="entry name" value="Kunitz_BPTI"/>
</dbReference>
<dbReference type="FunFam" id="4.10.410.10:FF:000020">
    <property type="entry name" value="Collagen, type VI, alpha 3"/>
    <property type="match status" value="1"/>
</dbReference>
<comment type="subcellular location">
    <subcellularLocation>
        <location evidence="1">Secreted</location>
        <location evidence="1">Extracellular space</location>
        <location evidence="1">Extracellular matrix</location>
    </subcellularLocation>
</comment>
<proteinExistence type="inferred from homology"/>